<feature type="coiled-coil region" evidence="1">
    <location>
        <begin position="189"/>
        <end position="216"/>
    </location>
</feature>
<feature type="transmembrane region" description="Helical" evidence="2">
    <location>
        <begin position="51"/>
        <end position="74"/>
    </location>
</feature>
<gene>
    <name evidence="3" type="ORF">SAMN02949497_1159</name>
</gene>
<keyword evidence="2" id="KW-0472">Membrane</keyword>
<keyword evidence="2" id="KW-0812">Transmembrane</keyword>
<evidence type="ECO:0000256" key="2">
    <source>
        <dbReference type="SAM" id="Phobius"/>
    </source>
</evidence>
<keyword evidence="1" id="KW-0175">Coiled coil</keyword>
<proteinExistence type="predicted"/>
<accession>A0A1Y6D1K4</accession>
<dbReference type="STRING" id="1760988.SAMN02949497_1159"/>
<keyword evidence="2" id="KW-1133">Transmembrane helix</keyword>
<reference evidence="3 4" key="1">
    <citation type="submission" date="2016-12" db="EMBL/GenBank/DDBJ databases">
        <authorList>
            <person name="Song W.-J."/>
            <person name="Kurnit D.M."/>
        </authorList>
    </citation>
    <scope>NUCLEOTIDE SEQUENCE [LARGE SCALE GENOMIC DNA]</scope>
    <source>
        <strain evidence="3 4">175</strain>
    </source>
</reference>
<dbReference type="AlphaFoldDB" id="A0A1Y6D1K4"/>
<dbReference type="Proteomes" id="UP000192923">
    <property type="component" value="Unassembled WGS sequence"/>
</dbReference>
<name>A0A1Y6D1K4_9GAMM</name>
<evidence type="ECO:0000256" key="1">
    <source>
        <dbReference type="SAM" id="Coils"/>
    </source>
</evidence>
<evidence type="ECO:0000313" key="4">
    <source>
        <dbReference type="Proteomes" id="UP000192923"/>
    </source>
</evidence>
<feature type="transmembrane region" description="Helical" evidence="2">
    <location>
        <begin position="20"/>
        <end position="39"/>
    </location>
</feature>
<dbReference type="EMBL" id="FXAM01000001">
    <property type="protein sequence ID" value="SMF93865.1"/>
    <property type="molecule type" value="Genomic_DNA"/>
</dbReference>
<keyword evidence="4" id="KW-1185">Reference proteome</keyword>
<sequence>MSTAAAWHIGQWLNTVQSTFVGLLRVWSVPIVLLLSFASGYTTYYGLSHFITAWIALVITIAVQSIVVICTLELAGMHWRANPPRFLMVVLSLLVALTVSVSFSYFKFYEFSQRDSMLIQRQSQLEAAVDTYMTAVVGLKSQITAVQRQRIEQAAEQATQAYLGSLPAMRGSRHPIGKGPVWGHYNEILQVEQAKLKQLESRFQQLEADSTALRGSLKAFAAKMDDEARYARLLLDFQTLQTSAETLVSEHGLSPIVPPRLGSHAEFTQGVTPSFAMWDNVSWFALACASMVDFFVLVLSYRLEFTAPGPLTEEEKDLAYQGLRQFGEFTINKNDELEFVIERTELERARRVSDWSRMFAVAFLLNRGYLRKMSDRAVEFAPNLYPLIAERMNLNARKSPELKVLPGPEDKLAEALRRKGHG</sequence>
<protein>
    <submittedName>
        <fullName evidence="3">Uncharacterized membrane protein YgaE, UPF0421/DUF939 family</fullName>
    </submittedName>
</protein>
<evidence type="ECO:0000313" key="3">
    <source>
        <dbReference type="EMBL" id="SMF93865.1"/>
    </source>
</evidence>
<organism evidence="3 4">
    <name type="scientific">Methylomagnum ishizawai</name>
    <dbReference type="NCBI Taxonomy" id="1760988"/>
    <lineage>
        <taxon>Bacteria</taxon>
        <taxon>Pseudomonadati</taxon>
        <taxon>Pseudomonadota</taxon>
        <taxon>Gammaproteobacteria</taxon>
        <taxon>Methylococcales</taxon>
        <taxon>Methylococcaceae</taxon>
        <taxon>Methylomagnum</taxon>
    </lineage>
</organism>
<dbReference type="RefSeq" id="WP_176225105.1">
    <property type="nucleotide sequence ID" value="NZ_FXAM01000001.1"/>
</dbReference>
<feature type="transmembrane region" description="Helical" evidence="2">
    <location>
        <begin position="86"/>
        <end position="106"/>
    </location>
</feature>